<dbReference type="Proteomes" id="UP000184330">
    <property type="component" value="Unassembled WGS sequence"/>
</dbReference>
<dbReference type="PANTHER" id="PTHR48081">
    <property type="entry name" value="AB HYDROLASE SUPERFAMILY PROTEIN C4A8.06C"/>
    <property type="match status" value="1"/>
</dbReference>
<dbReference type="EMBL" id="FJOG01000072">
    <property type="protein sequence ID" value="CZR69487.1"/>
    <property type="molecule type" value="Genomic_DNA"/>
</dbReference>
<dbReference type="InterPro" id="IPR029058">
    <property type="entry name" value="AB_hydrolase_fold"/>
</dbReference>
<dbReference type="AlphaFoldDB" id="A0A1L7XWU7"/>
<dbReference type="PANTHER" id="PTHR48081:SF8">
    <property type="entry name" value="ALPHA_BETA HYDROLASE FOLD-3 DOMAIN-CONTAINING PROTEIN-RELATED"/>
    <property type="match status" value="1"/>
</dbReference>
<sequence length="349" mass="38559">MSTSDLTLDTSKFKAKNIPANTQAVNAYILNASTSEPGEPKWWEIGAQAYRDLQDEGKTGWPAPKFRSANGTEIEIPSRESGRSIKCRIVVPEDKKLDGVFYYIHGGGHVLAHYDRFDDTLDVMAKATGLAVISVEYRLAPEHPFPAGPEDVYDVAEYLVDNAPREYGGPLKFVGGKSAGSNLSILTVLHLLEHRPDFALSGAVLIYGLYDWLLLPSARTWMTPIILTTENIEHFGDAYLGDRTPEDRRDPSISPIYHPVFQIPGSRFGETKKEVKLPPALFLCGTQDALVDDTVLMSFRWQVAGGEATVKFVEGAPHGFLLFGADKCEMAARGHAILTEWLKEKVYAT</sequence>
<dbReference type="GO" id="GO:0016787">
    <property type="term" value="F:hydrolase activity"/>
    <property type="evidence" value="ECO:0007669"/>
    <property type="project" value="UniProtKB-KW"/>
</dbReference>
<evidence type="ECO:0000313" key="4">
    <source>
        <dbReference type="Proteomes" id="UP000184330"/>
    </source>
</evidence>
<dbReference type="Gene3D" id="3.40.50.1820">
    <property type="entry name" value="alpha/beta hydrolase"/>
    <property type="match status" value="1"/>
</dbReference>
<proteinExistence type="predicted"/>
<reference evidence="3 4" key="1">
    <citation type="submission" date="2016-03" db="EMBL/GenBank/DDBJ databases">
        <authorList>
            <person name="Ploux O."/>
        </authorList>
    </citation>
    <scope>NUCLEOTIDE SEQUENCE [LARGE SCALE GENOMIC DNA]</scope>
    <source>
        <strain evidence="3 4">UAMH 11012</strain>
    </source>
</reference>
<accession>A0A1L7XWU7</accession>
<dbReference type="InterPro" id="IPR050300">
    <property type="entry name" value="GDXG_lipolytic_enzyme"/>
</dbReference>
<dbReference type="Pfam" id="PF07859">
    <property type="entry name" value="Abhydrolase_3"/>
    <property type="match status" value="1"/>
</dbReference>
<dbReference type="InterPro" id="IPR013094">
    <property type="entry name" value="AB_hydrolase_3"/>
</dbReference>
<protein>
    <submittedName>
        <fullName evidence="3">Related to lipase 2</fullName>
    </submittedName>
</protein>
<organism evidence="3 4">
    <name type="scientific">Phialocephala subalpina</name>
    <dbReference type="NCBI Taxonomy" id="576137"/>
    <lineage>
        <taxon>Eukaryota</taxon>
        <taxon>Fungi</taxon>
        <taxon>Dikarya</taxon>
        <taxon>Ascomycota</taxon>
        <taxon>Pezizomycotina</taxon>
        <taxon>Leotiomycetes</taxon>
        <taxon>Helotiales</taxon>
        <taxon>Mollisiaceae</taxon>
        <taxon>Phialocephala</taxon>
        <taxon>Phialocephala fortinii species complex</taxon>
    </lineage>
</organism>
<name>A0A1L7XWU7_9HELO</name>
<dbReference type="SUPFAM" id="SSF53474">
    <property type="entry name" value="alpha/beta-Hydrolases"/>
    <property type="match status" value="1"/>
</dbReference>
<feature type="domain" description="Alpha/beta hydrolase fold-3" evidence="2">
    <location>
        <begin position="102"/>
        <end position="321"/>
    </location>
</feature>
<keyword evidence="4" id="KW-1185">Reference proteome</keyword>
<gene>
    <name evidence="3" type="ORF">PAC_19387</name>
</gene>
<dbReference type="STRING" id="576137.A0A1L7XWU7"/>
<evidence type="ECO:0000313" key="3">
    <source>
        <dbReference type="EMBL" id="CZR69487.1"/>
    </source>
</evidence>
<evidence type="ECO:0000256" key="1">
    <source>
        <dbReference type="ARBA" id="ARBA00022801"/>
    </source>
</evidence>
<evidence type="ECO:0000259" key="2">
    <source>
        <dbReference type="Pfam" id="PF07859"/>
    </source>
</evidence>
<dbReference type="OrthoDB" id="408631at2759"/>
<keyword evidence="1" id="KW-0378">Hydrolase</keyword>